<evidence type="ECO:0000313" key="3">
    <source>
        <dbReference type="Proteomes" id="UP000023435"/>
    </source>
</evidence>
<dbReference type="Proteomes" id="UP000023435">
    <property type="component" value="Unassembled WGS sequence"/>
</dbReference>
<evidence type="ECO:0000313" key="2">
    <source>
        <dbReference type="EMBL" id="KWS03693.1"/>
    </source>
</evidence>
<feature type="region of interest" description="Disordered" evidence="1">
    <location>
        <begin position="1"/>
        <end position="43"/>
    </location>
</feature>
<feature type="compositionally biased region" description="Basic and acidic residues" evidence="1">
    <location>
        <begin position="1"/>
        <end position="23"/>
    </location>
</feature>
<keyword evidence="3" id="KW-1185">Reference proteome</keyword>
<proteinExistence type="predicted"/>
<dbReference type="AlphaFoldDB" id="A0A120AFX2"/>
<dbReference type="EMBL" id="JAJA02000001">
    <property type="protein sequence ID" value="KWS03693.1"/>
    <property type="molecule type" value="Genomic_DNA"/>
</dbReference>
<evidence type="ECO:0000256" key="1">
    <source>
        <dbReference type="SAM" id="MobiDB-lite"/>
    </source>
</evidence>
<comment type="caution">
    <text evidence="2">The sequence shown here is derived from an EMBL/GenBank/DDBJ whole genome shotgun (WGS) entry which is preliminary data.</text>
</comment>
<gene>
    <name evidence="2" type="ORF">AZ78_1242</name>
</gene>
<organism evidence="2 3">
    <name type="scientific">Lysobacter capsici AZ78</name>
    <dbReference type="NCBI Taxonomy" id="1444315"/>
    <lineage>
        <taxon>Bacteria</taxon>
        <taxon>Pseudomonadati</taxon>
        <taxon>Pseudomonadota</taxon>
        <taxon>Gammaproteobacteria</taxon>
        <taxon>Lysobacterales</taxon>
        <taxon>Lysobacteraceae</taxon>
        <taxon>Lysobacter</taxon>
    </lineage>
</organism>
<name>A0A120AFX2_9GAMM</name>
<accession>A0A120AFX2</accession>
<protein>
    <submittedName>
        <fullName evidence="2">Uncharacterized protein</fullName>
    </submittedName>
</protein>
<sequence length="43" mass="5209">MIRKGESLGFFSKKEERVKREQPSRSYRRNHAAVSPRFCRARR</sequence>
<reference evidence="2 3" key="1">
    <citation type="journal article" date="2014" name="Genome Announc.">
        <title>Draft Genome Sequence of Lysobacter capsici AZ78, a Bacterium Antagonistic to Plant-Pathogenic Oomycetes.</title>
        <authorList>
            <person name="Puopolo G."/>
            <person name="Sonego P."/>
            <person name="Engelen K."/>
            <person name="Pertot I."/>
        </authorList>
    </citation>
    <scope>NUCLEOTIDE SEQUENCE [LARGE SCALE GENOMIC DNA]</scope>
    <source>
        <strain evidence="2 3">AZ78</strain>
    </source>
</reference>